<dbReference type="PANTHER" id="PTHR42792:SF1">
    <property type="entry name" value="FLAGELLAR HOOK-ASSOCIATED PROTEIN 3"/>
    <property type="match status" value="1"/>
</dbReference>
<dbReference type="PANTHER" id="PTHR42792">
    <property type="entry name" value="FLAGELLIN"/>
    <property type="match status" value="1"/>
</dbReference>
<dbReference type="OrthoDB" id="9758307at2"/>
<keyword evidence="3" id="KW-1185">Reference proteome</keyword>
<dbReference type="SUPFAM" id="SSF64518">
    <property type="entry name" value="Phase 1 flagellin"/>
    <property type="match status" value="1"/>
</dbReference>
<dbReference type="Gene3D" id="1.20.1330.10">
    <property type="entry name" value="f41 fragment of flagellin, N-terminal domain"/>
    <property type="match status" value="2"/>
</dbReference>
<dbReference type="eggNOG" id="COG1344">
    <property type="taxonomic scope" value="Bacteria"/>
</dbReference>
<dbReference type="KEGG" id="sku:Sulku_1187"/>
<evidence type="ECO:0000259" key="1">
    <source>
        <dbReference type="Pfam" id="PF00669"/>
    </source>
</evidence>
<keyword evidence="2" id="KW-0282">Flagellum</keyword>
<accession>E4TX09</accession>
<sequence length="703" mass="76287">MRITSGSYYNNIYGENNKINKQLFDVNKQISSGQKIQYAHEDPSIFINTIRLDDELTTLGQVKNSAQNAYKFSTQTDTTIGDIVKTLESMKVKLLNAASDTQSDASRNAIAQDLRGLQNHLLTLANTSIGGQFIFSGTALSVKPIDENGNYKGNDKTLEAFLGAGLKQPYNISGAQLFFGDESIINRKITTNVPQTSLTDLYPNIMQGSQIPDSFSKETYITSSSTIRDLMGDTNSDATDDPLRKAYFYIQGTRSTGETFKQKITLGTDATMEDLTREISDAFAPNQVDVTINTRGQIEIKDKIAGSSKLDFHMIGAMDLGSDGIDSADTPDLSTLQSGTTDFADVLSGSNQLYIKEFVKSGLAPTDSTATIEGLIYDQFNFTKDGAKLLSNMSQILKDTNVYATPSDKLVDASGSNNVNGRILALKGTNINGSAYDISINLGTPSTFTDNIGGTTYSIYGSAFNDLNANGVKEALEGIPSNANEVTYQQLMDVVNMAVTNTLPTVPNDPVSYDAAISASNVLGKVSLSTTGNLGFEDLNHPTTRAELALYDQTSSSFFPPLITGNALSFQTNNALTISDPKKNFFDEIEEMIKSVEEGKMQANGQDDIDPRNIGIQNSIQKMDDLTDHVSRLQTLAGSYSQVLQASSDRSDLLIISTKTLQSDVIDTDIAESQLKLQQLTLNYQALLSNISKVSQLSLVNYL</sequence>
<dbReference type="GO" id="GO:0005198">
    <property type="term" value="F:structural molecule activity"/>
    <property type="evidence" value="ECO:0007669"/>
    <property type="project" value="InterPro"/>
</dbReference>
<dbReference type="AlphaFoldDB" id="E4TX09"/>
<dbReference type="STRING" id="709032.Sulku_1187"/>
<keyword evidence="2" id="KW-0969">Cilium</keyword>
<dbReference type="Proteomes" id="UP000008721">
    <property type="component" value="Chromosome"/>
</dbReference>
<dbReference type="EMBL" id="CP002355">
    <property type="protein sequence ID" value="ADR33850.1"/>
    <property type="molecule type" value="Genomic_DNA"/>
</dbReference>
<organism evidence="2 3">
    <name type="scientific">Sulfuricurvum kujiense (strain ATCC BAA-921 / DSM 16994 / JCM 11577 / YK-1)</name>
    <dbReference type="NCBI Taxonomy" id="709032"/>
    <lineage>
        <taxon>Bacteria</taxon>
        <taxon>Pseudomonadati</taxon>
        <taxon>Campylobacterota</taxon>
        <taxon>Epsilonproteobacteria</taxon>
        <taxon>Campylobacterales</taxon>
        <taxon>Sulfurimonadaceae</taxon>
        <taxon>Sulfuricurvum</taxon>
    </lineage>
</organism>
<dbReference type="RefSeq" id="WP_013460047.1">
    <property type="nucleotide sequence ID" value="NC_014762.1"/>
</dbReference>
<dbReference type="GO" id="GO:0009288">
    <property type="term" value="C:bacterial-type flagellum"/>
    <property type="evidence" value="ECO:0007669"/>
    <property type="project" value="InterPro"/>
</dbReference>
<keyword evidence="2" id="KW-0966">Cell projection</keyword>
<protein>
    <submittedName>
        <fullName evidence="2">Flagellar hook-associated protein FlgL</fullName>
    </submittedName>
</protein>
<dbReference type="InterPro" id="IPR001492">
    <property type="entry name" value="Flagellin"/>
</dbReference>
<dbReference type="HOGENOM" id="CLU_020518_0_0_7"/>
<gene>
    <name evidence="2" type="ordered locus">Sulku_1187</name>
</gene>
<evidence type="ECO:0000313" key="2">
    <source>
        <dbReference type="EMBL" id="ADR33850.1"/>
    </source>
</evidence>
<reference evidence="2 3" key="1">
    <citation type="journal article" date="2012" name="Stand. Genomic Sci.">
        <title>Complete genome sequence of the sulfur compounds oxidizing chemolithoautotroph Sulfuricurvum kujiense type strain (YK-1(T)).</title>
        <authorList>
            <person name="Han C."/>
            <person name="Kotsyurbenko O."/>
            <person name="Chertkov O."/>
            <person name="Held B."/>
            <person name="Lapidus A."/>
            <person name="Nolan M."/>
            <person name="Lucas S."/>
            <person name="Hammon N."/>
            <person name="Deshpande S."/>
            <person name="Cheng J.F."/>
            <person name="Tapia R."/>
            <person name="Goodwin L.A."/>
            <person name="Pitluck S."/>
            <person name="Liolios K."/>
            <person name="Pagani I."/>
            <person name="Ivanova N."/>
            <person name="Mavromatis K."/>
            <person name="Mikhailova N."/>
            <person name="Pati A."/>
            <person name="Chen A."/>
            <person name="Palaniappan K."/>
            <person name="Land M."/>
            <person name="Hauser L."/>
            <person name="Chang Y.J."/>
            <person name="Jeffries C.D."/>
            <person name="Brambilla E.M."/>
            <person name="Rohde M."/>
            <person name="Spring S."/>
            <person name="Sikorski J."/>
            <person name="Goker M."/>
            <person name="Woyke T."/>
            <person name="Bristow J."/>
            <person name="Eisen J.A."/>
            <person name="Markowitz V."/>
            <person name="Hugenholtz P."/>
            <person name="Kyrpides N.C."/>
            <person name="Klenk H.P."/>
            <person name="Detter J.C."/>
        </authorList>
    </citation>
    <scope>NUCLEOTIDE SEQUENCE [LARGE SCALE GENOMIC DNA]</scope>
    <source>
        <strain evidence="3">ATCC BAA-921 / DSM 16994 / JCM 11577 / YK-1</strain>
    </source>
</reference>
<evidence type="ECO:0000313" key="3">
    <source>
        <dbReference type="Proteomes" id="UP000008721"/>
    </source>
</evidence>
<feature type="domain" description="Flagellin N-terminal" evidence="1">
    <location>
        <begin position="9"/>
        <end position="138"/>
    </location>
</feature>
<dbReference type="InterPro" id="IPR001029">
    <property type="entry name" value="Flagellin_N"/>
</dbReference>
<dbReference type="Pfam" id="PF00669">
    <property type="entry name" value="Flagellin_N"/>
    <property type="match status" value="1"/>
</dbReference>
<name>E4TX09_SULKY</name>
<proteinExistence type="predicted"/>